<gene>
    <name evidence="1" type="ORF">AQJ46_42200</name>
</gene>
<dbReference type="AlphaFoldDB" id="A0A117QWY0"/>
<name>A0A117QWY0_9ACTN</name>
<proteinExistence type="predicted"/>
<comment type="caution">
    <text evidence="1">The sequence shown here is derived from an EMBL/GenBank/DDBJ whole genome shotgun (WGS) entry which is preliminary data.</text>
</comment>
<dbReference type="EMBL" id="LMWU01000055">
    <property type="protein sequence ID" value="KUN58888.1"/>
    <property type="molecule type" value="Genomic_DNA"/>
</dbReference>
<accession>A0A117QWY0</accession>
<organism evidence="1 2">
    <name type="scientific">Streptomyces canus</name>
    <dbReference type="NCBI Taxonomy" id="58343"/>
    <lineage>
        <taxon>Bacteria</taxon>
        <taxon>Bacillati</taxon>
        <taxon>Actinomycetota</taxon>
        <taxon>Actinomycetes</taxon>
        <taxon>Kitasatosporales</taxon>
        <taxon>Streptomycetaceae</taxon>
        <taxon>Streptomyces</taxon>
        <taxon>Streptomyces aurantiacus group</taxon>
    </lineage>
</organism>
<evidence type="ECO:0000313" key="2">
    <source>
        <dbReference type="Proteomes" id="UP000053669"/>
    </source>
</evidence>
<protein>
    <submittedName>
        <fullName evidence="1">Uncharacterized protein</fullName>
    </submittedName>
</protein>
<dbReference type="Proteomes" id="UP000053669">
    <property type="component" value="Unassembled WGS sequence"/>
</dbReference>
<evidence type="ECO:0000313" key="1">
    <source>
        <dbReference type="EMBL" id="KUN58888.1"/>
    </source>
</evidence>
<sequence length="277" mass="30988">MPVQVTPAAEADGVVDEDEWDEAEADEDRDIFHCFTQDYPTPADAVRAARSGEKVEWHGRIEGGLMRHRVLADGDPVVEQAVFMDGFLASAACCGWIQAEDRAEAERGILTTLTELHDICRPVLEAEIRAARPGYRARHLHAFSEAAVDTPLRFPRFGLRTTYAAREVAVWEQTRDPATWNMALSFASFLGFDEKIPELTRDALTARLQRNGVPVNRCARCGVPLTNRHPRWNGVWTWPIAEIGTLCEVPSDVNDHDGVYMFSDGDFGYPHQPEPSI</sequence>
<reference evidence="1 2" key="1">
    <citation type="submission" date="2015-10" db="EMBL/GenBank/DDBJ databases">
        <title>Draft genome sequence of Streptomyces canus DSM 40017, type strain for the species Streptomyces canus.</title>
        <authorList>
            <person name="Ruckert C."/>
            <person name="Winkler A."/>
            <person name="Kalinowski J."/>
            <person name="Kampfer P."/>
            <person name="Glaeser S."/>
        </authorList>
    </citation>
    <scope>NUCLEOTIDE SEQUENCE [LARGE SCALE GENOMIC DNA]</scope>
    <source>
        <strain evidence="1 2">DSM 40017</strain>
    </source>
</reference>